<protein>
    <submittedName>
        <fullName evidence="1">Seryl-tRNA synthetase</fullName>
    </submittedName>
</protein>
<evidence type="ECO:0000313" key="1">
    <source>
        <dbReference type="EMBL" id="MBB5960586.1"/>
    </source>
</evidence>
<gene>
    <name evidence="1" type="ORF">FHS29_007214</name>
</gene>
<dbReference type="InterPro" id="IPR045864">
    <property type="entry name" value="aa-tRNA-synth_II/BPL/LPL"/>
</dbReference>
<dbReference type="GO" id="GO:0004812">
    <property type="term" value="F:aminoacyl-tRNA ligase activity"/>
    <property type="evidence" value="ECO:0007669"/>
    <property type="project" value="UniProtKB-KW"/>
</dbReference>
<keyword evidence="2" id="KW-1185">Reference proteome</keyword>
<reference evidence="1 2" key="1">
    <citation type="submission" date="2020-08" db="EMBL/GenBank/DDBJ databases">
        <title>Genomic Encyclopedia of Type Strains, Phase III (KMG-III): the genomes of soil and plant-associated and newly described type strains.</title>
        <authorList>
            <person name="Whitman W."/>
        </authorList>
    </citation>
    <scope>NUCLEOTIDE SEQUENCE [LARGE SCALE GENOMIC DNA]</scope>
    <source>
        <strain evidence="1 2">CECT 8640</strain>
    </source>
</reference>
<dbReference type="AlphaFoldDB" id="A0A841CZ46"/>
<dbReference type="Proteomes" id="UP000547510">
    <property type="component" value="Unassembled WGS sequence"/>
</dbReference>
<dbReference type="EMBL" id="JACHJN010000018">
    <property type="protein sequence ID" value="MBB5960586.1"/>
    <property type="molecule type" value="Genomic_DNA"/>
</dbReference>
<accession>A0A841CZ46</accession>
<dbReference type="Gene3D" id="3.30.930.10">
    <property type="entry name" value="Bira Bifunctional Protein, Domain 2"/>
    <property type="match status" value="1"/>
</dbReference>
<dbReference type="SUPFAM" id="SSF55681">
    <property type="entry name" value="Class II aaRS and biotin synthetases"/>
    <property type="match status" value="1"/>
</dbReference>
<keyword evidence="1" id="KW-0030">Aminoacyl-tRNA synthetase</keyword>
<organism evidence="1 2">
    <name type="scientific">Saccharothrix tamanrassetensis</name>
    <dbReference type="NCBI Taxonomy" id="1051531"/>
    <lineage>
        <taxon>Bacteria</taxon>
        <taxon>Bacillati</taxon>
        <taxon>Actinomycetota</taxon>
        <taxon>Actinomycetes</taxon>
        <taxon>Pseudonocardiales</taxon>
        <taxon>Pseudonocardiaceae</taxon>
        <taxon>Saccharothrix</taxon>
    </lineage>
</organism>
<proteinExistence type="predicted"/>
<dbReference type="RefSeq" id="WP_184698922.1">
    <property type="nucleotide sequence ID" value="NZ_JACHJN010000018.1"/>
</dbReference>
<sequence length="402" mass="44047">MSAAAEAGTVIPLDPPVPAALADEVGRRLLFVSPEITGYRLDTAEDGDLRGVVLYSAAPLDAEAVAGKLNRLLDADVRPQLANPATVVWSSPHQRATTPAFPALAEAGAVTEVGEGQVAVGEPLLSLLEFFDRLVLDALAEDFTATAYRYPTLIRTDALAKAGYFTSFPQHLMLVTRLRNDVDVYREFHRTYGAGLEPGVLALGGNVDYCLPPTMCYHTFHQHEGRTLDPGVHVITARGKSFRFEAGYATTLERLWDFTIREIVFLGPRDDVLAARETFMGRAFALLDELGFAGTCETGNDPFFGGTDTPSRIWSQRLLGLKYELRLPVAADRDIAVASFNFHDDLFGKAFDIGAGDPRETVRSGCVGFGLERLAYAFLCQFGLDEAQWPERVRAGLREDRR</sequence>
<evidence type="ECO:0000313" key="2">
    <source>
        <dbReference type="Proteomes" id="UP000547510"/>
    </source>
</evidence>
<comment type="caution">
    <text evidence="1">The sequence shown here is derived from an EMBL/GenBank/DDBJ whole genome shotgun (WGS) entry which is preliminary data.</text>
</comment>
<name>A0A841CZ46_9PSEU</name>
<keyword evidence="1" id="KW-0436">Ligase</keyword>